<dbReference type="Proteomes" id="UP000887013">
    <property type="component" value="Unassembled WGS sequence"/>
</dbReference>
<dbReference type="AlphaFoldDB" id="A0A8X6NXH9"/>
<evidence type="ECO:0000313" key="2">
    <source>
        <dbReference type="Proteomes" id="UP000887013"/>
    </source>
</evidence>
<sequence length="181" mass="20526">MAISFISEIVLNLMRCALNFVFGVDLLFFLEISLFEGVIEILNYLTLKPPLSSPSESEPLVPFEHVATNTGNNRIPVVHSFMIYRICQALDLNVELAPFRNVRGAIQTPPKNVRKTTSLPAVYSFTVFKMCQALDLKAELRPKTERPIFTIRKKRFIPVVRSQAVFHICQALNLNAELADF</sequence>
<dbReference type="EMBL" id="BMAW01062668">
    <property type="protein sequence ID" value="GFT36809.1"/>
    <property type="molecule type" value="Genomic_DNA"/>
</dbReference>
<accession>A0A8X6NXH9</accession>
<protein>
    <submittedName>
        <fullName evidence="1">Uncharacterized protein</fullName>
    </submittedName>
</protein>
<evidence type="ECO:0000313" key="1">
    <source>
        <dbReference type="EMBL" id="GFT36809.1"/>
    </source>
</evidence>
<name>A0A8X6NXH9_NEPPI</name>
<gene>
    <name evidence="1" type="ORF">NPIL_503181</name>
</gene>
<dbReference type="OrthoDB" id="6472363at2759"/>
<reference evidence="1" key="1">
    <citation type="submission" date="2020-08" db="EMBL/GenBank/DDBJ databases">
        <title>Multicomponent nature underlies the extraordinary mechanical properties of spider dragline silk.</title>
        <authorList>
            <person name="Kono N."/>
            <person name="Nakamura H."/>
            <person name="Mori M."/>
            <person name="Yoshida Y."/>
            <person name="Ohtoshi R."/>
            <person name="Malay A.D."/>
            <person name="Moran D.A.P."/>
            <person name="Tomita M."/>
            <person name="Numata K."/>
            <person name="Arakawa K."/>
        </authorList>
    </citation>
    <scope>NUCLEOTIDE SEQUENCE</scope>
</reference>
<comment type="caution">
    <text evidence="1">The sequence shown here is derived from an EMBL/GenBank/DDBJ whole genome shotgun (WGS) entry which is preliminary data.</text>
</comment>
<organism evidence="1 2">
    <name type="scientific">Nephila pilipes</name>
    <name type="common">Giant wood spider</name>
    <name type="synonym">Nephila maculata</name>
    <dbReference type="NCBI Taxonomy" id="299642"/>
    <lineage>
        <taxon>Eukaryota</taxon>
        <taxon>Metazoa</taxon>
        <taxon>Ecdysozoa</taxon>
        <taxon>Arthropoda</taxon>
        <taxon>Chelicerata</taxon>
        <taxon>Arachnida</taxon>
        <taxon>Araneae</taxon>
        <taxon>Araneomorphae</taxon>
        <taxon>Entelegynae</taxon>
        <taxon>Araneoidea</taxon>
        <taxon>Nephilidae</taxon>
        <taxon>Nephila</taxon>
    </lineage>
</organism>
<proteinExistence type="predicted"/>
<keyword evidence="2" id="KW-1185">Reference proteome</keyword>